<sequence>MANIPIIIILFVAFCVSTFFNFANAVGMTFIVVGHVYCDTCGVEFETTLSQSIGEAIVKLECRNRIDQSYTYQSKDIVVDKRGNYEIEVMGDYEESDCNVILVRSPSQDCNDPIEKWRKARVVLTTTDGVRGNVRFANSLGFKKRTSHLGCNKFLKKWGYFEL</sequence>
<dbReference type="Proteomes" id="UP000239757">
    <property type="component" value="Unassembled WGS sequence"/>
</dbReference>
<organism evidence="4 5">
    <name type="scientific">Gossypium barbadense</name>
    <name type="common">Sea Island cotton</name>
    <name type="synonym">Hibiscus barbadensis</name>
    <dbReference type="NCBI Taxonomy" id="3634"/>
    <lineage>
        <taxon>Eukaryota</taxon>
        <taxon>Viridiplantae</taxon>
        <taxon>Streptophyta</taxon>
        <taxon>Embryophyta</taxon>
        <taxon>Tracheophyta</taxon>
        <taxon>Spermatophyta</taxon>
        <taxon>Magnoliopsida</taxon>
        <taxon>eudicotyledons</taxon>
        <taxon>Gunneridae</taxon>
        <taxon>Pentapetalae</taxon>
        <taxon>rosids</taxon>
        <taxon>malvids</taxon>
        <taxon>Malvales</taxon>
        <taxon>Malvaceae</taxon>
        <taxon>Malvoideae</taxon>
        <taxon>Gossypium</taxon>
    </lineage>
</organism>
<evidence type="ECO:0000313" key="3">
    <source>
        <dbReference type="EMBL" id="KAB2070732.1"/>
    </source>
</evidence>
<dbReference type="PANTHER" id="PTHR31614:SF20">
    <property type="entry name" value="POLLEN PROTEIN OLE E I-LIKE PROTEIN"/>
    <property type="match status" value="1"/>
</dbReference>
<gene>
    <name evidence="3" type="ORF">ES319_A08G175200v1</name>
    <name evidence="4" type="ORF">GOBAR_AA25051</name>
</gene>
<dbReference type="PANTHER" id="PTHR31614">
    <property type="entry name" value="PROTEIN DOWNSTREAM OF FLC-RELATED"/>
    <property type="match status" value="1"/>
</dbReference>
<evidence type="ECO:0000256" key="2">
    <source>
        <dbReference type="ARBA" id="ARBA00023157"/>
    </source>
</evidence>
<keyword evidence="2" id="KW-1015">Disulfide bond</keyword>
<evidence type="ECO:0000256" key="1">
    <source>
        <dbReference type="ARBA" id="ARBA00010049"/>
    </source>
</evidence>
<dbReference type="InterPro" id="IPR006041">
    <property type="entry name" value="Pollen_Ole_e1_allergen"/>
</dbReference>
<reference evidence="3 6" key="2">
    <citation type="submission" date="2019-06" db="EMBL/GenBank/DDBJ databases">
        <title>WGS assembly of Gossypium barbadense.</title>
        <authorList>
            <person name="Chen Z.J."/>
            <person name="Sreedasyam A."/>
            <person name="Ando A."/>
            <person name="Song Q."/>
            <person name="De L."/>
            <person name="Hulse-Kemp A."/>
            <person name="Ding M."/>
            <person name="Ye W."/>
            <person name="Kirkbride R."/>
            <person name="Jenkins J."/>
            <person name="Plott C."/>
            <person name="Lovell J."/>
            <person name="Lin Y.-M."/>
            <person name="Vaughn R."/>
            <person name="Liu B."/>
            <person name="Li W."/>
            <person name="Simpson S."/>
            <person name="Scheffler B."/>
            <person name="Saski C."/>
            <person name="Grover C."/>
            <person name="Hu G."/>
            <person name="Conover J."/>
            <person name="Carlson J."/>
            <person name="Shu S."/>
            <person name="Boston L."/>
            <person name="Williams M."/>
            <person name="Peterson D."/>
            <person name="Mcgee K."/>
            <person name="Jones D."/>
            <person name="Wendel J."/>
            <person name="Stelly D."/>
            <person name="Grimwood J."/>
            <person name="Schmutz J."/>
        </authorList>
    </citation>
    <scope>NUCLEOTIDE SEQUENCE [LARGE SCALE GENOMIC DNA]</scope>
    <source>
        <strain evidence="3">1400233.01</strain>
    </source>
</reference>
<accession>A0A2P5WX06</accession>
<dbReference type="Proteomes" id="UP000327439">
    <property type="component" value="Chromosome A08"/>
</dbReference>
<proteinExistence type="inferred from homology"/>
<dbReference type="EMBL" id="CM018209">
    <property type="protein sequence ID" value="KAB2070732.1"/>
    <property type="molecule type" value="Genomic_DNA"/>
</dbReference>
<protein>
    <recommendedName>
        <fullName evidence="7">Anther-specific protein LAT52-like</fullName>
    </recommendedName>
</protein>
<evidence type="ECO:0000313" key="6">
    <source>
        <dbReference type="Proteomes" id="UP000327439"/>
    </source>
</evidence>
<dbReference type="AlphaFoldDB" id="A0A2P5WX06"/>
<dbReference type="EMBL" id="KZ666231">
    <property type="protein sequence ID" value="PPR95614.1"/>
    <property type="molecule type" value="Genomic_DNA"/>
</dbReference>
<name>A0A2P5WX06_GOSBA</name>
<evidence type="ECO:0008006" key="7">
    <source>
        <dbReference type="Google" id="ProtNLM"/>
    </source>
</evidence>
<dbReference type="OrthoDB" id="1888725at2759"/>
<evidence type="ECO:0000313" key="4">
    <source>
        <dbReference type="EMBL" id="PPR95614.1"/>
    </source>
</evidence>
<evidence type="ECO:0000313" key="5">
    <source>
        <dbReference type="Proteomes" id="UP000239757"/>
    </source>
</evidence>
<keyword evidence="6" id="KW-1185">Reference proteome</keyword>
<reference evidence="4 5" key="1">
    <citation type="submission" date="2015-01" db="EMBL/GenBank/DDBJ databases">
        <title>Genome of allotetraploid Gossypium barbadense reveals genomic plasticity and fiber elongation in cotton evolution.</title>
        <authorList>
            <person name="Chen X."/>
            <person name="Liu X."/>
            <person name="Zhao B."/>
            <person name="Zheng H."/>
            <person name="Hu Y."/>
            <person name="Lu G."/>
            <person name="Yang C."/>
            <person name="Chen J."/>
            <person name="Shan C."/>
            <person name="Zhang L."/>
            <person name="Zhou Y."/>
            <person name="Wang L."/>
            <person name="Guo W."/>
            <person name="Bai Y."/>
            <person name="Ruan J."/>
            <person name="Shangguan X."/>
            <person name="Mao Y."/>
            <person name="Jiang J."/>
            <person name="Zhu Y."/>
            <person name="Lei J."/>
            <person name="Kang H."/>
            <person name="Chen S."/>
            <person name="He X."/>
            <person name="Wang R."/>
            <person name="Wang Y."/>
            <person name="Chen J."/>
            <person name="Wang L."/>
            <person name="Yu S."/>
            <person name="Wang B."/>
            <person name="Wei J."/>
            <person name="Song S."/>
            <person name="Lu X."/>
            <person name="Gao Z."/>
            <person name="Gu W."/>
            <person name="Deng X."/>
            <person name="Ma D."/>
            <person name="Wang S."/>
            <person name="Liang W."/>
            <person name="Fang L."/>
            <person name="Cai C."/>
            <person name="Zhu X."/>
            <person name="Zhou B."/>
            <person name="Zhang Y."/>
            <person name="Chen Z."/>
            <person name="Xu S."/>
            <person name="Zhu R."/>
            <person name="Wang S."/>
            <person name="Zhang T."/>
            <person name="Zhao G."/>
        </authorList>
    </citation>
    <scope>NUCLEOTIDE SEQUENCE [LARGE SCALE GENOMIC DNA]</scope>
    <source>
        <strain evidence="5">cv. Xinhai21</strain>
        <tissue evidence="4">Leaf</tissue>
    </source>
</reference>
<comment type="similarity">
    <text evidence="1">Belongs to the Ole e I family.</text>
</comment>
<dbReference type="Pfam" id="PF01190">
    <property type="entry name" value="Pollen_Ole_e_1"/>
    <property type="match status" value="1"/>
</dbReference>